<evidence type="ECO:0000313" key="7">
    <source>
        <dbReference type="EMBL" id="GBG69519.1"/>
    </source>
</evidence>
<keyword evidence="4 5" id="KW-0472">Membrane</keyword>
<name>A0A388KHJ9_CHABU</name>
<evidence type="ECO:0000313" key="8">
    <source>
        <dbReference type="Proteomes" id="UP000265515"/>
    </source>
</evidence>
<dbReference type="EMBL" id="BFEA01000116">
    <property type="protein sequence ID" value="GBG69519.1"/>
    <property type="molecule type" value="Genomic_DNA"/>
</dbReference>
<dbReference type="OMA" id="ILMMQSA"/>
<evidence type="ECO:0000256" key="3">
    <source>
        <dbReference type="ARBA" id="ARBA00022989"/>
    </source>
</evidence>
<gene>
    <name evidence="7" type="ORF">CBR_g4355</name>
</gene>
<keyword evidence="2 5" id="KW-0812">Transmembrane</keyword>
<dbReference type="AlphaFoldDB" id="A0A388KHJ9"/>
<sequence length="350" mass="38175">MITSIVVLYTGRWFFKLNVRPFELKAARACVPVVFFYNANVGFALAGLKALNIPIFNTLKRMTPVMVLSAKFLLGDPLPSRPILLSVVMIVSGCIIAGTGDMSFNLMGYLMALMSCFLQTTYLLLVERSGKEKGLNSNELLLYNAVLSLPVLLVLIVVTGESKLSLQAIVSLSEKHREFLPLLLVALIMGSLLNYTLFLCTLCNSALTTTIVGALKAVVSTTLGFFLLGGVVATRQVVIGIVMNTLGGVGYTMAKYQKQKKRHGRNDVSLVLSSLAYGKKDGYGKLSHTKDMVFQMPIITPNGHVSFQALQRKSSHHTAAVHKSANDPEQFTHVLVDIRVPNDPPVLNVT</sequence>
<accession>A0A388KHJ9</accession>
<evidence type="ECO:0000259" key="6">
    <source>
        <dbReference type="Pfam" id="PF03151"/>
    </source>
</evidence>
<feature type="transmembrane region" description="Helical" evidence="5">
    <location>
        <begin position="237"/>
        <end position="254"/>
    </location>
</feature>
<proteinExistence type="predicted"/>
<organism evidence="7 8">
    <name type="scientific">Chara braunii</name>
    <name type="common">Braun's stonewort</name>
    <dbReference type="NCBI Taxonomy" id="69332"/>
    <lineage>
        <taxon>Eukaryota</taxon>
        <taxon>Viridiplantae</taxon>
        <taxon>Streptophyta</taxon>
        <taxon>Charophyceae</taxon>
        <taxon>Charales</taxon>
        <taxon>Characeae</taxon>
        <taxon>Chara</taxon>
    </lineage>
</organism>
<reference evidence="7 8" key="1">
    <citation type="journal article" date="2018" name="Cell">
        <title>The Chara Genome: Secondary Complexity and Implications for Plant Terrestrialization.</title>
        <authorList>
            <person name="Nishiyama T."/>
            <person name="Sakayama H."/>
            <person name="Vries J.D."/>
            <person name="Buschmann H."/>
            <person name="Saint-Marcoux D."/>
            <person name="Ullrich K.K."/>
            <person name="Haas F.B."/>
            <person name="Vanderstraeten L."/>
            <person name="Becker D."/>
            <person name="Lang D."/>
            <person name="Vosolsobe S."/>
            <person name="Rombauts S."/>
            <person name="Wilhelmsson P.K.I."/>
            <person name="Janitza P."/>
            <person name="Kern R."/>
            <person name="Heyl A."/>
            <person name="Rumpler F."/>
            <person name="Villalobos L.I.A.C."/>
            <person name="Clay J.M."/>
            <person name="Skokan R."/>
            <person name="Toyoda A."/>
            <person name="Suzuki Y."/>
            <person name="Kagoshima H."/>
            <person name="Schijlen E."/>
            <person name="Tajeshwar N."/>
            <person name="Catarino B."/>
            <person name="Hetherington A.J."/>
            <person name="Saltykova A."/>
            <person name="Bonnot C."/>
            <person name="Breuninger H."/>
            <person name="Symeonidi A."/>
            <person name="Radhakrishnan G.V."/>
            <person name="Van Nieuwerburgh F."/>
            <person name="Deforce D."/>
            <person name="Chang C."/>
            <person name="Karol K.G."/>
            <person name="Hedrich R."/>
            <person name="Ulvskov P."/>
            <person name="Glockner G."/>
            <person name="Delwiche C.F."/>
            <person name="Petrasek J."/>
            <person name="Van de Peer Y."/>
            <person name="Friml J."/>
            <person name="Beilby M."/>
            <person name="Dolan L."/>
            <person name="Kohara Y."/>
            <person name="Sugano S."/>
            <person name="Fujiyama A."/>
            <person name="Delaux P.-M."/>
            <person name="Quint M."/>
            <person name="TheiBen G."/>
            <person name="Hagemann M."/>
            <person name="Harholt J."/>
            <person name="Dunand C."/>
            <person name="Zachgo S."/>
            <person name="Langdale J."/>
            <person name="Maumus F."/>
            <person name="Straeten D.V.D."/>
            <person name="Gould S.B."/>
            <person name="Rensing S.A."/>
        </authorList>
    </citation>
    <scope>NUCLEOTIDE SEQUENCE [LARGE SCALE GENOMIC DNA]</scope>
    <source>
        <strain evidence="7 8">S276</strain>
    </source>
</reference>
<dbReference type="GO" id="GO:0016020">
    <property type="term" value="C:membrane"/>
    <property type="evidence" value="ECO:0007669"/>
    <property type="project" value="UniProtKB-SubCell"/>
</dbReference>
<feature type="transmembrane region" description="Helical" evidence="5">
    <location>
        <begin position="211"/>
        <end position="231"/>
    </location>
</feature>
<keyword evidence="8" id="KW-1185">Reference proteome</keyword>
<evidence type="ECO:0000256" key="4">
    <source>
        <dbReference type="ARBA" id="ARBA00023136"/>
    </source>
</evidence>
<comment type="subcellular location">
    <subcellularLocation>
        <location evidence="1">Membrane</location>
        <topology evidence="1">Multi-pass membrane protein</topology>
    </subcellularLocation>
</comment>
<feature type="transmembrane region" description="Helical" evidence="5">
    <location>
        <begin position="140"/>
        <end position="159"/>
    </location>
</feature>
<dbReference type="OrthoDB" id="417037at2759"/>
<dbReference type="InterPro" id="IPR004853">
    <property type="entry name" value="Sugar_P_trans_dom"/>
</dbReference>
<evidence type="ECO:0000256" key="2">
    <source>
        <dbReference type="ARBA" id="ARBA00022692"/>
    </source>
</evidence>
<keyword evidence="3 5" id="KW-1133">Transmembrane helix</keyword>
<feature type="transmembrane region" description="Helical" evidence="5">
    <location>
        <begin position="106"/>
        <end position="125"/>
    </location>
</feature>
<evidence type="ECO:0000256" key="1">
    <source>
        <dbReference type="ARBA" id="ARBA00004141"/>
    </source>
</evidence>
<feature type="domain" description="Sugar phosphate transporter" evidence="6">
    <location>
        <begin position="4"/>
        <end position="249"/>
    </location>
</feature>
<dbReference type="Proteomes" id="UP000265515">
    <property type="component" value="Unassembled WGS sequence"/>
</dbReference>
<dbReference type="Pfam" id="PF03151">
    <property type="entry name" value="TPT"/>
    <property type="match status" value="1"/>
</dbReference>
<comment type="caution">
    <text evidence="7">The sequence shown here is derived from an EMBL/GenBank/DDBJ whole genome shotgun (WGS) entry which is preliminary data.</text>
</comment>
<feature type="transmembrane region" description="Helical" evidence="5">
    <location>
        <begin position="83"/>
        <end position="100"/>
    </location>
</feature>
<dbReference type="InterPro" id="IPR050186">
    <property type="entry name" value="TPT_transporter"/>
</dbReference>
<dbReference type="PANTHER" id="PTHR11132">
    <property type="entry name" value="SOLUTE CARRIER FAMILY 35"/>
    <property type="match status" value="1"/>
</dbReference>
<evidence type="ECO:0000256" key="5">
    <source>
        <dbReference type="SAM" id="Phobius"/>
    </source>
</evidence>
<protein>
    <recommendedName>
        <fullName evidence="6">Sugar phosphate transporter domain-containing protein</fullName>
    </recommendedName>
</protein>
<feature type="transmembrane region" description="Helical" evidence="5">
    <location>
        <begin position="179"/>
        <end position="199"/>
    </location>
</feature>
<dbReference type="Gramene" id="GBG69519">
    <property type="protein sequence ID" value="GBG69519"/>
    <property type="gene ID" value="CBR_g4355"/>
</dbReference>